<keyword evidence="2 6" id="KW-0812">Transmembrane</keyword>
<dbReference type="Proteomes" id="UP001347796">
    <property type="component" value="Unassembled WGS sequence"/>
</dbReference>
<dbReference type="PROSITE" id="PS50104">
    <property type="entry name" value="TIR"/>
    <property type="match status" value="1"/>
</dbReference>
<dbReference type="PANTHER" id="PTHR24365">
    <property type="entry name" value="TOLL-LIKE RECEPTOR"/>
    <property type="match status" value="1"/>
</dbReference>
<evidence type="ECO:0000256" key="1">
    <source>
        <dbReference type="ARBA" id="ARBA00004167"/>
    </source>
</evidence>
<keyword evidence="9" id="KW-1185">Reference proteome</keyword>
<dbReference type="Gene3D" id="3.40.50.10140">
    <property type="entry name" value="Toll/interleukin-1 receptor homology (TIR) domain"/>
    <property type="match status" value="1"/>
</dbReference>
<name>A0AAN8PA42_PATCE</name>
<comment type="caution">
    <text evidence="8">The sequence shown here is derived from an EMBL/GenBank/DDBJ whole genome shotgun (WGS) entry which is preliminary data.</text>
</comment>
<evidence type="ECO:0000313" key="9">
    <source>
        <dbReference type="Proteomes" id="UP001347796"/>
    </source>
</evidence>
<comment type="subcellular location">
    <subcellularLocation>
        <location evidence="1">Membrane</location>
        <topology evidence="1">Single-pass membrane protein</topology>
    </subcellularLocation>
</comment>
<dbReference type="SUPFAM" id="SSF52200">
    <property type="entry name" value="Toll/Interleukin receptor TIR domain"/>
    <property type="match status" value="1"/>
</dbReference>
<dbReference type="SUPFAM" id="SSF52058">
    <property type="entry name" value="L domain-like"/>
    <property type="match status" value="2"/>
</dbReference>
<feature type="transmembrane region" description="Helical" evidence="6">
    <location>
        <begin position="491"/>
        <end position="515"/>
    </location>
</feature>
<keyword evidence="3" id="KW-0732">Signal</keyword>
<gene>
    <name evidence="8" type="ORF">SNE40_019718</name>
</gene>
<dbReference type="InterPro" id="IPR032675">
    <property type="entry name" value="LRR_dom_sf"/>
</dbReference>
<reference evidence="8 9" key="1">
    <citation type="submission" date="2024-01" db="EMBL/GenBank/DDBJ databases">
        <title>The genome of the rayed Mediterranean limpet Patella caerulea (Linnaeus, 1758).</title>
        <authorList>
            <person name="Anh-Thu Weber A."/>
            <person name="Halstead-Nussloch G."/>
        </authorList>
    </citation>
    <scope>NUCLEOTIDE SEQUENCE [LARGE SCALE GENOMIC DNA]</scope>
    <source>
        <strain evidence="8">AATW-2023a</strain>
        <tissue evidence="8">Whole specimen</tissue>
    </source>
</reference>
<dbReference type="InterPro" id="IPR035897">
    <property type="entry name" value="Toll_tir_struct_dom_sf"/>
</dbReference>
<dbReference type="GO" id="GO:0005886">
    <property type="term" value="C:plasma membrane"/>
    <property type="evidence" value="ECO:0007669"/>
    <property type="project" value="TreeGrafter"/>
</dbReference>
<dbReference type="Pfam" id="PF01582">
    <property type="entry name" value="TIR"/>
    <property type="match status" value="1"/>
</dbReference>
<evidence type="ECO:0000259" key="7">
    <source>
        <dbReference type="PROSITE" id="PS50104"/>
    </source>
</evidence>
<dbReference type="GO" id="GO:0007165">
    <property type="term" value="P:signal transduction"/>
    <property type="evidence" value="ECO:0007669"/>
    <property type="project" value="InterPro"/>
</dbReference>
<dbReference type="AlphaFoldDB" id="A0AAN8PA42"/>
<dbReference type="Gene3D" id="3.80.10.10">
    <property type="entry name" value="Ribonuclease Inhibitor"/>
    <property type="match status" value="2"/>
</dbReference>
<keyword evidence="5 6" id="KW-0472">Membrane</keyword>
<evidence type="ECO:0000256" key="4">
    <source>
        <dbReference type="ARBA" id="ARBA00022989"/>
    </source>
</evidence>
<evidence type="ECO:0000256" key="2">
    <source>
        <dbReference type="ARBA" id="ARBA00022692"/>
    </source>
</evidence>
<organism evidence="8 9">
    <name type="scientific">Patella caerulea</name>
    <name type="common">Rayed Mediterranean limpet</name>
    <dbReference type="NCBI Taxonomy" id="87958"/>
    <lineage>
        <taxon>Eukaryota</taxon>
        <taxon>Metazoa</taxon>
        <taxon>Spiralia</taxon>
        <taxon>Lophotrochozoa</taxon>
        <taxon>Mollusca</taxon>
        <taxon>Gastropoda</taxon>
        <taxon>Patellogastropoda</taxon>
        <taxon>Patelloidea</taxon>
        <taxon>Patellidae</taxon>
        <taxon>Patella</taxon>
    </lineage>
</organism>
<keyword evidence="4 6" id="KW-1133">Transmembrane helix</keyword>
<evidence type="ECO:0000256" key="3">
    <source>
        <dbReference type="ARBA" id="ARBA00022729"/>
    </source>
</evidence>
<proteinExistence type="predicted"/>
<feature type="domain" description="TIR" evidence="7">
    <location>
        <begin position="541"/>
        <end position="683"/>
    </location>
</feature>
<dbReference type="EMBL" id="JAZGQO010000014">
    <property type="protein sequence ID" value="KAK6171554.1"/>
    <property type="molecule type" value="Genomic_DNA"/>
</dbReference>
<evidence type="ECO:0000256" key="6">
    <source>
        <dbReference type="SAM" id="Phobius"/>
    </source>
</evidence>
<dbReference type="InterPro" id="IPR000157">
    <property type="entry name" value="TIR_dom"/>
</dbReference>
<dbReference type="GO" id="GO:0038023">
    <property type="term" value="F:signaling receptor activity"/>
    <property type="evidence" value="ECO:0007669"/>
    <property type="project" value="TreeGrafter"/>
</dbReference>
<sequence length="686" mass="79377">MHLGPHAISGHRCGPCDCREENGTFIANCSSRGLINISPDIPDWTNHLIMFNNSLNNITDSFTRFYNLTYLNIASCNIVSIGNKALVNLKLLDTLDISENTELGFYSLGIAMNGLTSLTVLKANSIVHPYAVCVCISKEMLQHLNKTRLKEIHVNDNRIEIFQPGALQYLPQSIKKVSAKNNRFTIGEYLADVAHLINLEELDLSGNLQEPNIYSTIPSMDWVLIQEACDTTTNSDKGHLRFPPNLKILNMRFSALAYYVTKIDLGTNSIQNVSLRGNILSKWEGPVLNVENIRHLDLSQNLCFWINSDFFSNFSSLETLDIAQNNLELVIARDTNGAVFETLNKLKYLNIQETYLIYLPEKIFKGLKNCQILDLSRNLIRSEYLFISLQHMNQLKFINFTFNHIQWFSFDFMNELEKVGKKSGSLTIDLRENPLFCNCKNLNFLRWLNSTPYVQFQYFEQYLCIFTDGTTMYFNQSKLIFTKLSQQCDTVIGQIISCLFATILFLSFVFLAIYYKFRWKLRYLYYAAKSSRRLNYLHDVFEFDAFISYSEDARLFVDQTMRLKVEEEAGLKLCLHNRDFLPSLPIAEGIVTAVKTSRKTVLVMSPDFVKSYWCMYEMNMADMESQHTGRDVLLILLYKHIKYDQIPSTVMYQIKSHTYIEYPNTDDDSEEMVTFWDNFVRAIQCP</sequence>
<evidence type="ECO:0000256" key="5">
    <source>
        <dbReference type="ARBA" id="ARBA00023136"/>
    </source>
</evidence>
<protein>
    <recommendedName>
        <fullName evidence="7">TIR domain-containing protein</fullName>
    </recommendedName>
</protein>
<evidence type="ECO:0000313" key="8">
    <source>
        <dbReference type="EMBL" id="KAK6171554.1"/>
    </source>
</evidence>
<accession>A0AAN8PA42</accession>
<dbReference type="SMART" id="SM00255">
    <property type="entry name" value="TIR"/>
    <property type="match status" value="1"/>
</dbReference>
<dbReference type="PANTHER" id="PTHR24365:SF530">
    <property type="entry name" value="MSTPROX-RELATED"/>
    <property type="match status" value="1"/>
</dbReference>